<dbReference type="STRING" id="1318466.BN85400470"/>
<keyword evidence="2" id="KW-1185">Reference proteome</keyword>
<dbReference type="KEGG" id="apal:BN85400470"/>
<name>U4KJJ5_ALTPJ</name>
<proteinExistence type="predicted"/>
<evidence type="ECO:0000313" key="1">
    <source>
        <dbReference type="EMBL" id="CCV63624.1"/>
    </source>
</evidence>
<dbReference type="AlphaFoldDB" id="U4KJJ5"/>
<evidence type="ECO:0000313" key="2">
    <source>
        <dbReference type="Proteomes" id="UP000032740"/>
    </source>
</evidence>
<dbReference type="EMBL" id="FO681347">
    <property type="protein sequence ID" value="CCV63624.1"/>
    <property type="molecule type" value="Genomic_DNA"/>
</dbReference>
<dbReference type="HOGENOM" id="CLU_2613859_0_0_14"/>
<accession>U4KJJ5</accession>
<protein>
    <submittedName>
        <fullName evidence="1">Uncharacterized protein</fullName>
    </submittedName>
</protein>
<reference evidence="1 2" key="1">
    <citation type="journal article" date="2013" name="J. Mol. Microbiol. Biotechnol.">
        <title>Analysis of the Complete Genomes of Acholeplasma brassicae , A. palmae and A. laidlawii and Their Comparison to the Obligate Parasites from ' Candidatus Phytoplasma'.</title>
        <authorList>
            <person name="Kube M."/>
            <person name="Siewert C."/>
            <person name="Migdoll A.M."/>
            <person name="Duduk B."/>
            <person name="Holz S."/>
            <person name="Rabus R."/>
            <person name="Seemuller E."/>
            <person name="Mitrovic J."/>
            <person name="Muller I."/>
            <person name="Buttner C."/>
            <person name="Reinhardt R."/>
        </authorList>
    </citation>
    <scope>NUCLEOTIDE SEQUENCE [LARGE SCALE GENOMIC DNA]</scope>
    <source>
        <strain evidence="1 2">J233</strain>
    </source>
</reference>
<gene>
    <name evidence="1" type="ORF">BN85400470</name>
</gene>
<sequence length="78" mass="8644">MCTQNLSVTNYIGNLSHCDLNKNMEESKKMKFLETQGLKSSAFYFKITDNEMEYVDCLDDISVGVGSGLATASSTFNN</sequence>
<dbReference type="Proteomes" id="UP000032740">
    <property type="component" value="Chromosome"/>
</dbReference>
<organism evidence="1 2">
    <name type="scientific">Alteracholeplasma palmae (strain ATCC 49389 / J233)</name>
    <name type="common">Acholeplasma palmae</name>
    <dbReference type="NCBI Taxonomy" id="1318466"/>
    <lineage>
        <taxon>Bacteria</taxon>
        <taxon>Bacillati</taxon>
        <taxon>Mycoplasmatota</taxon>
        <taxon>Mollicutes</taxon>
        <taxon>Acholeplasmatales</taxon>
        <taxon>Acholeplasmataceae</taxon>
        <taxon>Acholeplasma</taxon>
    </lineage>
</organism>